<evidence type="ECO:0000256" key="4">
    <source>
        <dbReference type="SAM" id="SignalP"/>
    </source>
</evidence>
<evidence type="ECO:0000256" key="3">
    <source>
        <dbReference type="SAM" id="Coils"/>
    </source>
</evidence>
<keyword evidence="1" id="KW-0677">Repeat</keyword>
<protein>
    <submittedName>
        <fullName evidence="5">Putative cell wall binding repeat-containing protein</fullName>
    </submittedName>
</protein>
<feature type="repeat" description="Cell wall-binding" evidence="2">
    <location>
        <begin position="468"/>
        <end position="488"/>
    </location>
</feature>
<proteinExistence type="predicted"/>
<evidence type="ECO:0000256" key="2">
    <source>
        <dbReference type="PROSITE-ProRule" id="PRU00591"/>
    </source>
</evidence>
<feature type="repeat" description="Cell wall-binding" evidence="2">
    <location>
        <begin position="489"/>
        <end position="508"/>
    </location>
</feature>
<dbReference type="Proteomes" id="UP000184447">
    <property type="component" value="Unassembled WGS sequence"/>
</dbReference>
<name>A0A1M5RLM6_9CLOT</name>
<dbReference type="AlphaFoldDB" id="A0A1M5RLM6"/>
<feature type="coiled-coil region" evidence="3">
    <location>
        <begin position="263"/>
        <end position="290"/>
    </location>
</feature>
<dbReference type="PROSITE" id="PS51170">
    <property type="entry name" value="CW"/>
    <property type="match status" value="3"/>
</dbReference>
<feature type="chain" id="PRO_5038654323" evidence="4">
    <location>
        <begin position="23"/>
        <end position="529"/>
    </location>
</feature>
<dbReference type="Gene3D" id="2.10.270.10">
    <property type="entry name" value="Cholin Binding"/>
    <property type="match status" value="1"/>
</dbReference>
<feature type="repeat" description="Cell wall-binding" evidence="2">
    <location>
        <begin position="446"/>
        <end position="466"/>
    </location>
</feature>
<feature type="signal peptide" evidence="4">
    <location>
        <begin position="1"/>
        <end position="22"/>
    </location>
</feature>
<dbReference type="SUPFAM" id="SSF69360">
    <property type="entry name" value="Cell wall binding repeat"/>
    <property type="match status" value="1"/>
</dbReference>
<reference evidence="5 6" key="1">
    <citation type="submission" date="2016-11" db="EMBL/GenBank/DDBJ databases">
        <authorList>
            <person name="Jaros S."/>
            <person name="Januszkiewicz K."/>
            <person name="Wedrychowicz H."/>
        </authorList>
    </citation>
    <scope>NUCLEOTIDE SEQUENCE [LARGE SCALE GENOMIC DNA]</scope>
    <source>
        <strain evidence="5 6">DSM 8605</strain>
    </source>
</reference>
<dbReference type="Pfam" id="PF19127">
    <property type="entry name" value="Choline_bind_3"/>
    <property type="match status" value="1"/>
</dbReference>
<dbReference type="PROSITE" id="PS51257">
    <property type="entry name" value="PROKAR_LIPOPROTEIN"/>
    <property type="match status" value="1"/>
</dbReference>
<dbReference type="EMBL" id="FQXM01000003">
    <property type="protein sequence ID" value="SHH27026.1"/>
    <property type="molecule type" value="Genomic_DNA"/>
</dbReference>
<dbReference type="Pfam" id="PF01473">
    <property type="entry name" value="Choline_bind_1"/>
    <property type="match status" value="2"/>
</dbReference>
<organism evidence="5 6">
    <name type="scientific">Clostridium grantii DSM 8605</name>
    <dbReference type="NCBI Taxonomy" id="1121316"/>
    <lineage>
        <taxon>Bacteria</taxon>
        <taxon>Bacillati</taxon>
        <taxon>Bacillota</taxon>
        <taxon>Clostridia</taxon>
        <taxon>Eubacteriales</taxon>
        <taxon>Clostridiaceae</taxon>
        <taxon>Clostridium</taxon>
    </lineage>
</organism>
<keyword evidence="4" id="KW-0732">Signal</keyword>
<dbReference type="RefSeq" id="WP_073336853.1">
    <property type="nucleotide sequence ID" value="NZ_FQXM01000003.1"/>
</dbReference>
<gene>
    <name evidence="5" type="ORF">SAMN02745207_00594</name>
</gene>
<keyword evidence="6" id="KW-1185">Reference proteome</keyword>
<evidence type="ECO:0000256" key="1">
    <source>
        <dbReference type="ARBA" id="ARBA00022737"/>
    </source>
</evidence>
<evidence type="ECO:0000313" key="6">
    <source>
        <dbReference type="Proteomes" id="UP000184447"/>
    </source>
</evidence>
<dbReference type="InterPro" id="IPR018337">
    <property type="entry name" value="Cell_wall/Cho-bd_repeat"/>
</dbReference>
<accession>A0A1M5RLM6</accession>
<keyword evidence="3" id="KW-0175">Coiled coil</keyword>
<evidence type="ECO:0000313" key="5">
    <source>
        <dbReference type="EMBL" id="SHH27026.1"/>
    </source>
</evidence>
<dbReference type="OrthoDB" id="1706091at2"/>
<sequence length="529" mass="60519">MKNFKKSVSLVVTILMSIALFAGCSSDGIAFYNAMKKSNKITTAETKSTISINVSATNLSPQEEQYMPLVLPMINGSKIYVTSKVKSNEAQTIAKMEGNISIQTADTNVPSMDAGMWVDVNMEGDKPLIKEVIKIPQEYNMFTNGKEYIVMDLQELSEETTDVEVDYSSVVDMSKEFQEKMLDFMDKYAYKFNPDVKIAKNGNEYIEQNGKNQYVTNYELKLNDKQLKDLIRYSSNNLLQDEEVLGFVLDYMKMILEVSGLPEEEMQASLKEMETELANYKTELPTMMENINKQLDKLNDVRMLGDKGINLKYSVNSEGYIIKESGTVQFVIDLPSITAMNKELVNEEMMASMPTGIYTIDLNFNSEINNINLPLEFNFPSLNNDNSIGYLELIQSMIPEVEELNGWVQYDDVWVYFDKGELKINEWIKGSDQKWYHIGEDGTMETNAWIYHSDKQWYYLGENGAMKENSWLKYSDGKWYYLGRNGAMAKGWIQTSGKWYYLYNNGAMAQNTRTPDGYTVLSDGSWNGK</sequence>
<dbReference type="STRING" id="1121316.SAMN02745207_00594"/>